<name>A0AB34LGH7_PARDI</name>
<dbReference type="Proteomes" id="UP000027850">
    <property type="component" value="Unassembled WGS sequence"/>
</dbReference>
<dbReference type="AlphaFoldDB" id="A0AB34LGH7"/>
<evidence type="ECO:0000313" key="1">
    <source>
        <dbReference type="EMBL" id="KDS37558.1"/>
    </source>
</evidence>
<sequence length="48" mass="6006">MDIYKDSKKMSYCLFPIFRLFVRAIFTKNMYMNSQKHVRVFWETRTSF</sequence>
<organism evidence="1 2">
    <name type="scientific">Parabacteroides distasonis str. 3776 D15 i</name>
    <dbReference type="NCBI Taxonomy" id="1339342"/>
    <lineage>
        <taxon>Bacteria</taxon>
        <taxon>Pseudomonadati</taxon>
        <taxon>Bacteroidota</taxon>
        <taxon>Bacteroidia</taxon>
        <taxon>Bacteroidales</taxon>
        <taxon>Tannerellaceae</taxon>
        <taxon>Parabacteroides</taxon>
    </lineage>
</organism>
<accession>A0AB34LGH7</accession>
<dbReference type="EMBL" id="JNHK01000088">
    <property type="protein sequence ID" value="KDS37558.1"/>
    <property type="molecule type" value="Genomic_DNA"/>
</dbReference>
<proteinExistence type="predicted"/>
<reference evidence="1 2" key="1">
    <citation type="submission" date="2014-04" db="EMBL/GenBank/DDBJ databases">
        <authorList>
            <person name="Sears C."/>
            <person name="Carroll K."/>
            <person name="Sack B.R."/>
            <person name="Qadri F."/>
            <person name="Myers L.L."/>
            <person name="Chung G.-T."/>
            <person name="Escheverria P."/>
            <person name="Fraser C.M."/>
            <person name="Sadzewicz L."/>
            <person name="Shefchek K.A."/>
            <person name="Tallon L."/>
            <person name="Das S.P."/>
            <person name="Daugherty S."/>
            <person name="Mongodin E.F."/>
        </authorList>
    </citation>
    <scope>NUCLEOTIDE SEQUENCE [LARGE SCALE GENOMIC DNA]</scope>
    <source>
        <strain evidence="1 2">3776 D15 i</strain>
    </source>
</reference>
<evidence type="ECO:0000313" key="2">
    <source>
        <dbReference type="Proteomes" id="UP000027850"/>
    </source>
</evidence>
<protein>
    <submittedName>
        <fullName evidence="1">Uncharacterized protein</fullName>
    </submittedName>
</protein>
<gene>
    <name evidence="1" type="ORF">M091_0425</name>
</gene>
<comment type="caution">
    <text evidence="1">The sequence shown here is derived from an EMBL/GenBank/DDBJ whole genome shotgun (WGS) entry which is preliminary data.</text>
</comment>